<organism evidence="14 15">
    <name type="scientific">Ichthyophthirius multifiliis</name>
    <name type="common">White spot disease agent</name>
    <name type="synonym">Ich</name>
    <dbReference type="NCBI Taxonomy" id="5932"/>
    <lineage>
        <taxon>Eukaryota</taxon>
        <taxon>Sar</taxon>
        <taxon>Alveolata</taxon>
        <taxon>Ciliophora</taxon>
        <taxon>Intramacronucleata</taxon>
        <taxon>Oligohymenophorea</taxon>
        <taxon>Hymenostomatida</taxon>
        <taxon>Ophryoglenina</taxon>
        <taxon>Ichthyophthirius</taxon>
    </lineage>
</organism>
<feature type="domain" description="ATP synthase A/B type C-terminal" evidence="13">
    <location>
        <begin position="464"/>
        <end position="558"/>
    </location>
</feature>
<dbReference type="AlphaFoldDB" id="G0R4P2"/>
<dbReference type="InterPro" id="IPR004100">
    <property type="entry name" value="ATPase_F1/V1/A1_a/bsu_N"/>
</dbReference>
<evidence type="ECO:0000256" key="9">
    <source>
        <dbReference type="ARBA" id="ARBA00048383"/>
    </source>
</evidence>
<keyword evidence="14" id="KW-0378">Hydrolase</keyword>
<dbReference type="Gene3D" id="1.10.1140.10">
    <property type="entry name" value="Bovine Mitochondrial F1-atpase, Atp Synthase Beta Chain, Chain D, domain 3"/>
    <property type="match status" value="1"/>
</dbReference>
<sequence length="616" mass="68799">MQRKTALEEIAEKESSFGKVYKVAGPLVVAEQMTGAKMYELVKVGWNKLVGEIIKLDGDTASIQCYEDTYGLTVGDPVMRTKEPLSVELGPGILTEIFDGIQRPLQVIADVSQSVFIPRGADVPALDGKKLWHFVPSVNVRIGSKVTGGDIYGTCHENNLFTEHRIMIPPGNKGAVTYIAPEGDYNIHETILETEFDGKKSKFCMSHFWPVRKPRPVQEKLAGNTPLLTGQRVLDSLFPSVLGGTCAIPGAFGCGKTCISQALSKYSNSEVIIYVGCGERGNEMAEVLSEFPELTTVVKGKEESIMQRTCLVANTSNMPVAAREASIYTGITLAEYFRDMGYNVSMMADSTSRWAEALREISGRLAQMPADAGYPAYLANKLAYFYERAGRVRCFGSPDREGSISIVGAVSPPGGDFTDPVTVATLSIVQVFWGLDKKLAQRKHFPSVNWNISTSNYERQLDPYFNDFDPEFSYLRTQLKEILHEEAELNEIVQLVGRDSLSEDQKLSLEIAKIIREDFLQQDAFSTYDYMCPLYKTAGMMRCIVTYYDLARKAIIESSGETKLNWNYIQLETKSLFTQLTQMKFLSPKMSRQEIAQYVNKFVEDSNIAFRKMTDN</sequence>
<evidence type="ECO:0000256" key="2">
    <source>
        <dbReference type="ARBA" id="ARBA00012473"/>
    </source>
</evidence>
<dbReference type="NCBIfam" id="TIGR01042">
    <property type="entry name" value="V-ATPase_V1_A"/>
    <property type="match status" value="1"/>
</dbReference>
<dbReference type="Pfam" id="PF02874">
    <property type="entry name" value="ATP-synt_ab_N"/>
    <property type="match status" value="1"/>
</dbReference>
<dbReference type="InterPro" id="IPR022878">
    <property type="entry name" value="V-ATPase_asu"/>
</dbReference>
<evidence type="ECO:0000256" key="1">
    <source>
        <dbReference type="ARBA" id="ARBA00008936"/>
    </source>
</evidence>
<dbReference type="STRING" id="857967.G0R4P2"/>
<keyword evidence="5" id="KW-0375">Hydrogen ion transport</keyword>
<dbReference type="GO" id="GO:0005524">
    <property type="term" value="F:ATP binding"/>
    <property type="evidence" value="ECO:0007669"/>
    <property type="project" value="UniProtKB-KW"/>
</dbReference>
<dbReference type="InterPro" id="IPR000194">
    <property type="entry name" value="ATPase_F1/V1/A1_a/bsu_nucl-bd"/>
</dbReference>
<dbReference type="FunFam" id="2.40.30.20:FF:000009">
    <property type="entry name" value="V-type proton ATPase catalytic subunit A"/>
    <property type="match status" value="1"/>
</dbReference>
<dbReference type="FunFam" id="3.40.50.300:FF:000052">
    <property type="entry name" value="V-type proton ATPase catalytic subunit A"/>
    <property type="match status" value="1"/>
</dbReference>
<dbReference type="FunFam" id="2.40.50.100:FF:000008">
    <property type="entry name" value="V-type proton ATPase catalytic subunit A"/>
    <property type="match status" value="1"/>
</dbReference>
<accession>G0R4P2</accession>
<dbReference type="Gene3D" id="2.40.50.100">
    <property type="match status" value="1"/>
</dbReference>
<dbReference type="CDD" id="cd01134">
    <property type="entry name" value="V_A-ATPase_A"/>
    <property type="match status" value="1"/>
</dbReference>
<keyword evidence="3" id="KW-0813">Transport</keyword>
<dbReference type="InterPro" id="IPR036121">
    <property type="entry name" value="ATPase_F1/V1/A1_a/bsu_N_sf"/>
</dbReference>
<dbReference type="PANTHER" id="PTHR43607:SF1">
    <property type="entry name" value="H(+)-TRANSPORTING TWO-SECTOR ATPASE"/>
    <property type="match status" value="1"/>
</dbReference>
<dbReference type="HAMAP" id="MF_00309">
    <property type="entry name" value="ATP_synth_A_arch"/>
    <property type="match status" value="1"/>
</dbReference>
<reference evidence="14 15" key="1">
    <citation type="submission" date="2011-07" db="EMBL/GenBank/DDBJ databases">
        <authorList>
            <person name="Coyne R."/>
            <person name="Brami D."/>
            <person name="Johnson J."/>
            <person name="Hostetler J."/>
            <person name="Hannick L."/>
            <person name="Clark T."/>
            <person name="Cassidy-Hanley D."/>
            <person name="Inman J."/>
        </authorList>
    </citation>
    <scope>NUCLEOTIDE SEQUENCE [LARGE SCALE GENOMIC DNA]</scope>
    <source>
        <strain evidence="14 15">G5</strain>
    </source>
</reference>
<dbReference type="InterPro" id="IPR031686">
    <property type="entry name" value="ATP-synth_a_Xtn"/>
</dbReference>
<dbReference type="Gene3D" id="2.40.30.20">
    <property type="match status" value="1"/>
</dbReference>
<feature type="domain" description="ATPsynthase alpha/beta subunit barrel-sandwich" evidence="12">
    <location>
        <begin position="123"/>
        <end position="212"/>
    </location>
</feature>
<dbReference type="eggNOG" id="KOG1352">
    <property type="taxonomic scope" value="Eukaryota"/>
</dbReference>
<evidence type="ECO:0000259" key="12">
    <source>
        <dbReference type="Pfam" id="PF16886"/>
    </source>
</evidence>
<dbReference type="GO" id="GO:0046034">
    <property type="term" value="P:ATP metabolic process"/>
    <property type="evidence" value="ECO:0007669"/>
    <property type="project" value="InterPro"/>
</dbReference>
<dbReference type="FunFam" id="1.10.1140.10:FF:000002">
    <property type="entry name" value="V-type proton ATPase catalytic subunit A"/>
    <property type="match status" value="1"/>
</dbReference>
<dbReference type="OMA" id="RIVKTFW"/>
<evidence type="ECO:0000259" key="11">
    <source>
        <dbReference type="Pfam" id="PF02874"/>
    </source>
</evidence>
<evidence type="ECO:0000256" key="7">
    <source>
        <dbReference type="ARBA" id="ARBA00022967"/>
    </source>
</evidence>
<evidence type="ECO:0000313" key="14">
    <source>
        <dbReference type="EMBL" id="EGR27548.1"/>
    </source>
</evidence>
<dbReference type="Pfam" id="PF22919">
    <property type="entry name" value="ATP-synt_VA_C"/>
    <property type="match status" value="1"/>
</dbReference>
<keyword evidence="6" id="KW-0067">ATP-binding</keyword>
<dbReference type="OrthoDB" id="283330at2759"/>
<evidence type="ECO:0000256" key="8">
    <source>
        <dbReference type="ARBA" id="ARBA00023065"/>
    </source>
</evidence>
<dbReference type="Gene3D" id="3.40.50.300">
    <property type="entry name" value="P-loop containing nucleotide triphosphate hydrolases"/>
    <property type="match status" value="1"/>
</dbReference>
<evidence type="ECO:0000256" key="3">
    <source>
        <dbReference type="ARBA" id="ARBA00022448"/>
    </source>
</evidence>
<dbReference type="InterPro" id="IPR005725">
    <property type="entry name" value="ATPase_V1-cplx_asu"/>
</dbReference>
<feature type="domain" description="ATPase F1/V1/A1 complex alpha/beta subunit nucleotide-binding" evidence="10">
    <location>
        <begin position="230"/>
        <end position="455"/>
    </location>
</feature>
<protein>
    <recommendedName>
        <fullName evidence="2">H(+)-transporting two-sector ATPase</fullName>
        <ecNumber evidence="2">7.1.2.2</ecNumber>
    </recommendedName>
</protein>
<dbReference type="InterPro" id="IPR027417">
    <property type="entry name" value="P-loop_NTPase"/>
</dbReference>
<dbReference type="InterPro" id="IPR024034">
    <property type="entry name" value="ATPase_F1/V1_b/a_C"/>
</dbReference>
<dbReference type="SUPFAM" id="SSF47917">
    <property type="entry name" value="C-terminal domain of alpha and beta subunits of F1 ATP synthase"/>
    <property type="match status" value="1"/>
</dbReference>
<keyword evidence="7" id="KW-1278">Translocase</keyword>
<dbReference type="CDD" id="cd18119">
    <property type="entry name" value="ATP-synt_V_A-type_alpha_N"/>
    <property type="match status" value="1"/>
</dbReference>
<keyword evidence="15" id="KW-1185">Reference proteome</keyword>
<dbReference type="FunCoup" id="G0R4P2">
    <property type="interactions" value="272"/>
</dbReference>
<dbReference type="InParanoid" id="G0R4P2"/>
<dbReference type="NCBIfam" id="NF003220">
    <property type="entry name" value="PRK04192.1"/>
    <property type="match status" value="1"/>
</dbReference>
<proteinExistence type="inferred from homology"/>
<dbReference type="RefSeq" id="XP_004025000.1">
    <property type="nucleotide sequence ID" value="XM_004024951.1"/>
</dbReference>
<name>G0R4P2_ICHMU</name>
<keyword evidence="8" id="KW-0406">Ion transport</keyword>
<evidence type="ECO:0000259" key="10">
    <source>
        <dbReference type="Pfam" id="PF00006"/>
    </source>
</evidence>
<evidence type="ECO:0000256" key="5">
    <source>
        <dbReference type="ARBA" id="ARBA00022781"/>
    </source>
</evidence>
<feature type="domain" description="ATPase F1/V1/A1 complex alpha/beta subunit N-terminal" evidence="11">
    <location>
        <begin position="20"/>
        <end position="81"/>
    </location>
</feature>
<dbReference type="InterPro" id="IPR023366">
    <property type="entry name" value="ATP_synth_asu-like_sf"/>
</dbReference>
<dbReference type="InterPro" id="IPR020003">
    <property type="entry name" value="ATPase_a/bsu_AS"/>
</dbReference>
<dbReference type="GO" id="GO:0033180">
    <property type="term" value="C:proton-transporting V-type ATPase, V1 domain"/>
    <property type="evidence" value="ECO:0007669"/>
    <property type="project" value="InterPro"/>
</dbReference>
<evidence type="ECO:0000313" key="15">
    <source>
        <dbReference type="Proteomes" id="UP000008983"/>
    </source>
</evidence>
<dbReference type="GeneID" id="14903617"/>
<keyword evidence="4" id="KW-0547">Nucleotide-binding</keyword>
<comment type="similarity">
    <text evidence="1">Belongs to the ATPase alpha/beta chains family.</text>
</comment>
<dbReference type="EC" id="7.1.2.2" evidence="2"/>
<evidence type="ECO:0000256" key="6">
    <source>
        <dbReference type="ARBA" id="ARBA00022840"/>
    </source>
</evidence>
<dbReference type="Pfam" id="PF00006">
    <property type="entry name" value="ATP-synt_ab"/>
    <property type="match status" value="1"/>
</dbReference>
<dbReference type="CDD" id="cd18111">
    <property type="entry name" value="ATP-synt_V_A-type_alpha_C"/>
    <property type="match status" value="1"/>
</dbReference>
<dbReference type="EMBL" id="GL984353">
    <property type="protein sequence ID" value="EGR27548.1"/>
    <property type="molecule type" value="Genomic_DNA"/>
</dbReference>
<dbReference type="Pfam" id="PF16886">
    <property type="entry name" value="ATP-synt_ab_Xtn"/>
    <property type="match status" value="1"/>
</dbReference>
<dbReference type="GO" id="GO:0046961">
    <property type="term" value="F:proton-transporting ATPase activity, rotational mechanism"/>
    <property type="evidence" value="ECO:0007669"/>
    <property type="project" value="InterPro"/>
</dbReference>
<evidence type="ECO:0000256" key="4">
    <source>
        <dbReference type="ARBA" id="ARBA00022741"/>
    </source>
</evidence>
<dbReference type="PANTHER" id="PTHR43607">
    <property type="entry name" value="V-TYPE PROTON ATPASE CATALYTIC SUBUNIT A"/>
    <property type="match status" value="1"/>
</dbReference>
<evidence type="ECO:0000259" key="13">
    <source>
        <dbReference type="Pfam" id="PF22919"/>
    </source>
</evidence>
<dbReference type="PROSITE" id="PS00152">
    <property type="entry name" value="ATPASE_ALPHA_BETA"/>
    <property type="match status" value="1"/>
</dbReference>
<dbReference type="SUPFAM" id="SSF50615">
    <property type="entry name" value="N-terminal domain of alpha and beta subunits of F1 ATP synthase"/>
    <property type="match status" value="1"/>
</dbReference>
<dbReference type="InterPro" id="IPR055190">
    <property type="entry name" value="ATP-synt_VA_C"/>
</dbReference>
<dbReference type="GO" id="GO:0016887">
    <property type="term" value="F:ATP hydrolysis activity"/>
    <property type="evidence" value="ECO:0007669"/>
    <property type="project" value="InterPro"/>
</dbReference>
<comment type="catalytic activity">
    <reaction evidence="9">
        <text>ATP + H2O + 4 H(+)(in) = ADP + phosphate + 5 H(+)(out)</text>
        <dbReference type="Rhea" id="RHEA:57720"/>
        <dbReference type="ChEBI" id="CHEBI:15377"/>
        <dbReference type="ChEBI" id="CHEBI:15378"/>
        <dbReference type="ChEBI" id="CHEBI:30616"/>
        <dbReference type="ChEBI" id="CHEBI:43474"/>
        <dbReference type="ChEBI" id="CHEBI:456216"/>
        <dbReference type="EC" id="7.1.2.2"/>
    </reaction>
</comment>
<dbReference type="Proteomes" id="UP000008983">
    <property type="component" value="Unassembled WGS sequence"/>
</dbReference>
<dbReference type="SUPFAM" id="SSF52540">
    <property type="entry name" value="P-loop containing nucleoside triphosphate hydrolases"/>
    <property type="match status" value="1"/>
</dbReference>
<gene>
    <name evidence="14" type="ORF">IMG5_194110</name>
</gene>